<dbReference type="Proteomes" id="UP001213691">
    <property type="component" value="Unassembled WGS sequence"/>
</dbReference>
<dbReference type="EMBL" id="JAQQPZ010000003">
    <property type="protein sequence ID" value="MDD8058716.1"/>
    <property type="molecule type" value="Genomic_DNA"/>
</dbReference>
<name>A0ABT5TJD9_9GAMM</name>
<keyword evidence="1" id="KW-0812">Transmembrane</keyword>
<reference evidence="2 3" key="1">
    <citation type="submission" date="2023-02" db="EMBL/GenBank/DDBJ databases">
        <title>Genome sequence of Shewanella metallivivens ER-Te-42B-Light, sp. nov., enriched from sulfide tube worms (Riftia pachyptila) isolated from Explorer Ridge in the Pacific Ocean.</title>
        <authorList>
            <person name="Maltman C."/>
            <person name="Kuzyk S.B."/>
            <person name="Kyndt J.A."/>
            <person name="Yurkov V."/>
        </authorList>
    </citation>
    <scope>NUCLEOTIDE SEQUENCE [LARGE SCALE GENOMIC DNA]</scope>
    <source>
        <strain evidence="2 3">ER-Te-42B-Light</strain>
    </source>
</reference>
<comment type="caution">
    <text evidence="2">The sequence shown here is derived from an EMBL/GenBank/DDBJ whole genome shotgun (WGS) entry which is preliminary data.</text>
</comment>
<keyword evidence="1" id="KW-0472">Membrane</keyword>
<protein>
    <submittedName>
        <fullName evidence="2">Uncharacterized protein</fullName>
    </submittedName>
</protein>
<evidence type="ECO:0000313" key="2">
    <source>
        <dbReference type="EMBL" id="MDD8058716.1"/>
    </source>
</evidence>
<proteinExistence type="predicted"/>
<feature type="transmembrane region" description="Helical" evidence="1">
    <location>
        <begin position="122"/>
        <end position="139"/>
    </location>
</feature>
<organism evidence="2 3">
    <name type="scientific">Shewanella metallivivens</name>
    <dbReference type="NCBI Taxonomy" id="2872342"/>
    <lineage>
        <taxon>Bacteria</taxon>
        <taxon>Pseudomonadati</taxon>
        <taxon>Pseudomonadota</taxon>
        <taxon>Gammaproteobacteria</taxon>
        <taxon>Alteromonadales</taxon>
        <taxon>Shewanellaceae</taxon>
        <taxon>Shewanella</taxon>
    </lineage>
</organism>
<evidence type="ECO:0000313" key="3">
    <source>
        <dbReference type="Proteomes" id="UP001213691"/>
    </source>
</evidence>
<keyword evidence="3" id="KW-1185">Reference proteome</keyword>
<accession>A0ABT5TJD9</accession>
<sequence length="173" mass="19472">MENSSISRRIQSAIDALHRKNAEEALLNLIAALDKTAKLTYPKTKRVGDRIKAFIEANEEIIHAVSNNPLRGKIVFGDMTFPEIVYKYIRCSIAHEGELDARLVLHNNQFFKVGDDGVSLELPVSYVIGLIVVVIVAPINKRQKVNQNLLINLAGKLRRVNDLWGEPDKVLYI</sequence>
<gene>
    <name evidence="2" type="ORF">PQR79_06160</name>
</gene>
<dbReference type="RefSeq" id="WP_238107040.1">
    <property type="nucleotide sequence ID" value="NZ_JAQQPZ010000003.1"/>
</dbReference>
<evidence type="ECO:0000256" key="1">
    <source>
        <dbReference type="SAM" id="Phobius"/>
    </source>
</evidence>
<keyword evidence="1" id="KW-1133">Transmembrane helix</keyword>